<dbReference type="PATRIC" id="fig|1359164.3.peg.1122"/>
<dbReference type="Proteomes" id="UP000033556">
    <property type="component" value="Unassembled WGS sequence"/>
</dbReference>
<evidence type="ECO:0000313" key="1">
    <source>
        <dbReference type="EMBL" id="KJV62118.1"/>
    </source>
</evidence>
<sequence length="49" mass="5981">MILYFFVRSILVVLFHSRPSGMGLEYIFKQKNIMNKDNRFCINNMKIFY</sequence>
<proteinExistence type="predicted"/>
<keyword evidence="2" id="KW-1185">Reference proteome</keyword>
<protein>
    <submittedName>
        <fullName evidence="1">Uncharacterized protein</fullName>
    </submittedName>
</protein>
<comment type="caution">
    <text evidence="1">The sequence shown here is derived from an EMBL/GenBank/DDBJ whole genome shotgun (WGS) entry which is preliminary data.</text>
</comment>
<dbReference type="AlphaFoldDB" id="A0A0F3N298"/>
<accession>A0A0F3N298</accession>
<dbReference type="EMBL" id="LANR01000001">
    <property type="protein sequence ID" value="KJV62118.1"/>
    <property type="molecule type" value="Genomic_DNA"/>
</dbReference>
<organism evidence="1 2">
    <name type="scientific">Rickettsia amblyommatis str. Ac/Pa</name>
    <dbReference type="NCBI Taxonomy" id="1359164"/>
    <lineage>
        <taxon>Bacteria</taxon>
        <taxon>Pseudomonadati</taxon>
        <taxon>Pseudomonadota</taxon>
        <taxon>Alphaproteobacteria</taxon>
        <taxon>Rickettsiales</taxon>
        <taxon>Rickettsiaceae</taxon>
        <taxon>Rickettsieae</taxon>
        <taxon>Rickettsia</taxon>
        <taxon>spotted fever group</taxon>
    </lineage>
</organism>
<evidence type="ECO:0000313" key="2">
    <source>
        <dbReference type="Proteomes" id="UP000033556"/>
    </source>
</evidence>
<gene>
    <name evidence="1" type="ORF">APHACPA_1138</name>
</gene>
<reference evidence="1 2" key="1">
    <citation type="submission" date="2015-01" db="EMBL/GenBank/DDBJ databases">
        <title>Genome Sequencing of Rickettsiales.</title>
        <authorList>
            <person name="Daugherty S.C."/>
            <person name="Su Q."/>
            <person name="Abolude K."/>
            <person name="Beier-Sexton M."/>
            <person name="Carlyon J.A."/>
            <person name="Carter R."/>
            <person name="Day N.P."/>
            <person name="Dumler S.J."/>
            <person name="Dyachenko V."/>
            <person name="Godinez A."/>
            <person name="Kurtti T.J."/>
            <person name="Lichay M."/>
            <person name="Mullins K.E."/>
            <person name="Ott S."/>
            <person name="Pappas-Brown V."/>
            <person name="Paris D.H."/>
            <person name="Patel P."/>
            <person name="Richards A.L."/>
            <person name="Sadzewicz L."/>
            <person name="Sears K."/>
            <person name="Seidman D."/>
            <person name="Sengamalay N."/>
            <person name="Stenos J."/>
            <person name="Tallon L.J."/>
            <person name="Vincent G."/>
            <person name="Fraser C.M."/>
            <person name="Munderloh U."/>
            <person name="Dunning-Hotopp J.C."/>
        </authorList>
    </citation>
    <scope>NUCLEOTIDE SEQUENCE [LARGE SCALE GENOMIC DNA]</scope>
    <source>
        <strain evidence="1 2">Ac/Pa</strain>
    </source>
</reference>
<name>A0A0F3N298_RICAM</name>